<evidence type="ECO:0000256" key="2">
    <source>
        <dbReference type="ARBA" id="ARBA00022741"/>
    </source>
</evidence>
<dbReference type="GO" id="GO:0035999">
    <property type="term" value="P:tetrahydrofolate interconversion"/>
    <property type="evidence" value="ECO:0007669"/>
    <property type="project" value="TreeGrafter"/>
</dbReference>
<dbReference type="EMBL" id="CAEZSM010000027">
    <property type="protein sequence ID" value="CAB4538176.1"/>
    <property type="molecule type" value="Genomic_DNA"/>
</dbReference>
<dbReference type="InterPro" id="IPR002698">
    <property type="entry name" value="FTHF_cligase"/>
</dbReference>
<comment type="similarity">
    <text evidence="1">Belongs to the 5-formyltetrahydrofolate cyclo-ligase family.</text>
</comment>
<proteinExistence type="inferred from homology"/>
<dbReference type="NCBIfam" id="TIGR02727">
    <property type="entry name" value="MTHFS_bact"/>
    <property type="match status" value="1"/>
</dbReference>
<dbReference type="PANTHER" id="PTHR23407:SF1">
    <property type="entry name" value="5-FORMYLTETRAHYDROFOLATE CYCLO-LIGASE"/>
    <property type="match status" value="1"/>
</dbReference>
<dbReference type="SUPFAM" id="SSF100950">
    <property type="entry name" value="NagB/RpiA/CoA transferase-like"/>
    <property type="match status" value="1"/>
</dbReference>
<evidence type="ECO:0000256" key="1">
    <source>
        <dbReference type="ARBA" id="ARBA00010638"/>
    </source>
</evidence>
<organism evidence="4">
    <name type="scientific">freshwater metagenome</name>
    <dbReference type="NCBI Taxonomy" id="449393"/>
    <lineage>
        <taxon>unclassified sequences</taxon>
        <taxon>metagenomes</taxon>
        <taxon>ecological metagenomes</taxon>
    </lineage>
</organism>
<dbReference type="Gene3D" id="3.40.50.10420">
    <property type="entry name" value="NagB/RpiA/CoA transferase-like"/>
    <property type="match status" value="1"/>
</dbReference>
<evidence type="ECO:0000256" key="3">
    <source>
        <dbReference type="ARBA" id="ARBA00022840"/>
    </source>
</evidence>
<name>A0A6J6BGR2_9ZZZZ</name>
<dbReference type="AlphaFoldDB" id="A0A6J6BGR2"/>
<dbReference type="PANTHER" id="PTHR23407">
    <property type="entry name" value="ATPASE INHIBITOR/5-FORMYLTETRAHYDROFOLATE CYCLO-LIGASE"/>
    <property type="match status" value="1"/>
</dbReference>
<dbReference type="Pfam" id="PF01812">
    <property type="entry name" value="5-FTHF_cyc-lig"/>
    <property type="match status" value="1"/>
</dbReference>
<dbReference type="GO" id="GO:0030272">
    <property type="term" value="F:5-formyltetrahydrofolate cyclo-ligase activity"/>
    <property type="evidence" value="ECO:0007669"/>
    <property type="project" value="TreeGrafter"/>
</dbReference>
<sequence>MNTNDEKAALREHYRQARIENKEKVSFDKILEVPEIQTSKIIASYYSYSNEPDTTGINRELISQGKKILLPRIHSADLEWCLWDGDISTVENKNGIYEPIGEIFTNFGAIDCIIVPALAVDSSGMRLGKGKGFYDRALVSITSFSVALIYSNELSTTALPSNSLDMRVNAAQTPEKLFRFS</sequence>
<dbReference type="GO" id="GO:0009396">
    <property type="term" value="P:folic acid-containing compound biosynthetic process"/>
    <property type="evidence" value="ECO:0007669"/>
    <property type="project" value="TreeGrafter"/>
</dbReference>
<protein>
    <submittedName>
        <fullName evidence="4">Unannotated protein</fullName>
    </submittedName>
</protein>
<reference evidence="4" key="1">
    <citation type="submission" date="2020-05" db="EMBL/GenBank/DDBJ databases">
        <authorList>
            <person name="Chiriac C."/>
            <person name="Salcher M."/>
            <person name="Ghai R."/>
            <person name="Kavagutti S V."/>
        </authorList>
    </citation>
    <scope>NUCLEOTIDE SEQUENCE</scope>
</reference>
<gene>
    <name evidence="4" type="ORF">UFOPK1438_00328</name>
</gene>
<dbReference type="GO" id="GO:0005524">
    <property type="term" value="F:ATP binding"/>
    <property type="evidence" value="ECO:0007669"/>
    <property type="project" value="UniProtKB-KW"/>
</dbReference>
<accession>A0A6J6BGR2</accession>
<dbReference type="PIRSF" id="PIRSF006806">
    <property type="entry name" value="FTHF_cligase"/>
    <property type="match status" value="1"/>
</dbReference>
<dbReference type="InterPro" id="IPR024185">
    <property type="entry name" value="FTHF_cligase-like_sf"/>
</dbReference>
<dbReference type="InterPro" id="IPR037171">
    <property type="entry name" value="NagB/RpiA_transferase-like"/>
</dbReference>
<evidence type="ECO:0000313" key="4">
    <source>
        <dbReference type="EMBL" id="CAB4538176.1"/>
    </source>
</evidence>
<keyword evidence="3" id="KW-0067">ATP-binding</keyword>
<keyword evidence="2" id="KW-0547">Nucleotide-binding</keyword>